<name>A0A151NH70_ALLMI</name>
<gene>
    <name evidence="1" type="ORF">Y1Q_0020657</name>
</gene>
<keyword evidence="2" id="KW-1185">Reference proteome</keyword>
<dbReference type="Proteomes" id="UP000050525">
    <property type="component" value="Unassembled WGS sequence"/>
</dbReference>
<evidence type="ECO:0000313" key="2">
    <source>
        <dbReference type="Proteomes" id="UP000050525"/>
    </source>
</evidence>
<dbReference type="EMBL" id="AKHW03003015">
    <property type="protein sequence ID" value="KYO36162.1"/>
    <property type="molecule type" value="Genomic_DNA"/>
</dbReference>
<accession>A0A151NH70</accession>
<reference evidence="1 2" key="1">
    <citation type="journal article" date="2012" name="Genome Biol.">
        <title>Sequencing three crocodilian genomes to illuminate the evolution of archosaurs and amniotes.</title>
        <authorList>
            <person name="St John J.A."/>
            <person name="Braun E.L."/>
            <person name="Isberg S.R."/>
            <person name="Miles L.G."/>
            <person name="Chong A.Y."/>
            <person name="Gongora J."/>
            <person name="Dalzell P."/>
            <person name="Moran C."/>
            <person name="Bed'hom B."/>
            <person name="Abzhanov A."/>
            <person name="Burgess S.C."/>
            <person name="Cooksey A.M."/>
            <person name="Castoe T.A."/>
            <person name="Crawford N.G."/>
            <person name="Densmore L.D."/>
            <person name="Drew J.C."/>
            <person name="Edwards S.V."/>
            <person name="Faircloth B.C."/>
            <person name="Fujita M.K."/>
            <person name="Greenwold M.J."/>
            <person name="Hoffmann F.G."/>
            <person name="Howard J.M."/>
            <person name="Iguchi T."/>
            <person name="Janes D.E."/>
            <person name="Khan S.Y."/>
            <person name="Kohno S."/>
            <person name="de Koning A.J."/>
            <person name="Lance S.L."/>
            <person name="McCarthy F.M."/>
            <person name="McCormack J.E."/>
            <person name="Merchant M.E."/>
            <person name="Peterson D.G."/>
            <person name="Pollock D.D."/>
            <person name="Pourmand N."/>
            <person name="Raney B.J."/>
            <person name="Roessler K.A."/>
            <person name="Sanford J.R."/>
            <person name="Sawyer R.H."/>
            <person name="Schmidt C.J."/>
            <person name="Triplett E.W."/>
            <person name="Tuberville T.D."/>
            <person name="Venegas-Anaya M."/>
            <person name="Howard J.T."/>
            <person name="Jarvis E.D."/>
            <person name="Guillette L.J.Jr."/>
            <person name="Glenn T.C."/>
            <person name="Green R.E."/>
            <person name="Ray D.A."/>
        </authorList>
    </citation>
    <scope>NUCLEOTIDE SEQUENCE [LARGE SCALE GENOMIC DNA]</scope>
    <source>
        <strain evidence="1">KSC_2009_1</strain>
    </source>
</reference>
<comment type="caution">
    <text evidence="1">The sequence shown here is derived from an EMBL/GenBank/DDBJ whole genome shotgun (WGS) entry which is preliminary data.</text>
</comment>
<sequence>MDHNSSVTGFVQLQNKELISSLKTLQSKVPGTVARTHRNWTHLLGHCSCLISLSPQVPGTVARMHQNQTHRLGHSSQLISLPLQCCG</sequence>
<organism evidence="1 2">
    <name type="scientific">Alligator mississippiensis</name>
    <name type="common">American alligator</name>
    <dbReference type="NCBI Taxonomy" id="8496"/>
    <lineage>
        <taxon>Eukaryota</taxon>
        <taxon>Metazoa</taxon>
        <taxon>Chordata</taxon>
        <taxon>Craniata</taxon>
        <taxon>Vertebrata</taxon>
        <taxon>Euteleostomi</taxon>
        <taxon>Archelosauria</taxon>
        <taxon>Archosauria</taxon>
        <taxon>Crocodylia</taxon>
        <taxon>Alligatoridae</taxon>
        <taxon>Alligatorinae</taxon>
        <taxon>Alligator</taxon>
    </lineage>
</organism>
<proteinExistence type="predicted"/>
<dbReference type="AlphaFoldDB" id="A0A151NH70"/>
<evidence type="ECO:0000313" key="1">
    <source>
        <dbReference type="EMBL" id="KYO36162.1"/>
    </source>
</evidence>
<protein>
    <submittedName>
        <fullName evidence="1">Uncharacterized protein</fullName>
    </submittedName>
</protein>